<sequence length="363" mass="39974">MELRLAQLDGTNRAAFESLLPDTWDQELEPGFARTLIRWRFHERPPGNAAWLAFDGERCVAMLDSFLRPYLLDGRRILVRETCDWFCLPQYRPLGLGLRLMREIMAGPEPSLSIGGTEATLAMLPRLRWTPLPEVQKYVLPVRVRSLAGSLLRRKWPEREALARAIPGFLPLRPLHRAPPPPGVARVSEWRPGTPAPLPLPQRGGLVQLLEQADLDWIARTPPDFARPLGLAFLLDGRPVGFSLSQLEPVASGFDGTIVHLQIAHDAQPVADWIVAETAHRLAARGAGIIRCGASGPEKVAALRRAGFVARQGLPSYWWPGTGAPAPAALDAGYLRANDAMPFFSLRGRRLGGRGRPPARSAA</sequence>
<dbReference type="InterPro" id="IPR016181">
    <property type="entry name" value="Acyl_CoA_acyltransferase"/>
</dbReference>
<dbReference type="Proteomes" id="UP001519924">
    <property type="component" value="Unassembled WGS sequence"/>
</dbReference>
<organism evidence="1 2">
    <name type="scientific">Caldovatus aquaticus</name>
    <dbReference type="NCBI Taxonomy" id="2865671"/>
    <lineage>
        <taxon>Bacteria</taxon>
        <taxon>Pseudomonadati</taxon>
        <taxon>Pseudomonadota</taxon>
        <taxon>Alphaproteobacteria</taxon>
        <taxon>Acetobacterales</taxon>
        <taxon>Roseomonadaceae</taxon>
        <taxon>Caldovatus</taxon>
    </lineage>
</organism>
<protein>
    <recommendedName>
        <fullName evidence="3">N-acetyltransferase domain-containing protein</fullName>
    </recommendedName>
</protein>
<accession>A0ABS7F145</accession>
<dbReference type="Gene3D" id="3.40.630.30">
    <property type="match status" value="1"/>
</dbReference>
<evidence type="ECO:0000313" key="1">
    <source>
        <dbReference type="EMBL" id="MBW8268687.1"/>
    </source>
</evidence>
<comment type="caution">
    <text evidence="1">The sequence shown here is derived from an EMBL/GenBank/DDBJ whole genome shotgun (WGS) entry which is preliminary data.</text>
</comment>
<dbReference type="SUPFAM" id="SSF55729">
    <property type="entry name" value="Acyl-CoA N-acyltransferases (Nat)"/>
    <property type="match status" value="1"/>
</dbReference>
<dbReference type="EMBL" id="JAHZUY010000006">
    <property type="protein sequence ID" value="MBW8268687.1"/>
    <property type="molecule type" value="Genomic_DNA"/>
</dbReference>
<name>A0ABS7F145_9PROT</name>
<reference evidence="1 2" key="1">
    <citation type="submission" date="2021-08" db="EMBL/GenBank/DDBJ databases">
        <title>Caldovatus sediminis gen. nov., sp. nov., a moderately thermophilic bacterium isolated from a hot spring.</title>
        <authorList>
            <person name="Hu C.-J."/>
            <person name="Li W.-J."/>
            <person name="Xian W.-D."/>
        </authorList>
    </citation>
    <scope>NUCLEOTIDE SEQUENCE [LARGE SCALE GENOMIC DNA]</scope>
    <source>
        <strain evidence="1 2">SYSU G05006</strain>
    </source>
</reference>
<evidence type="ECO:0000313" key="2">
    <source>
        <dbReference type="Proteomes" id="UP001519924"/>
    </source>
</evidence>
<proteinExistence type="predicted"/>
<gene>
    <name evidence="1" type="ORF">K1J50_04235</name>
</gene>
<evidence type="ECO:0008006" key="3">
    <source>
        <dbReference type="Google" id="ProtNLM"/>
    </source>
</evidence>
<dbReference type="RefSeq" id="WP_220116195.1">
    <property type="nucleotide sequence ID" value="NZ_JAHZUY010000006.1"/>
</dbReference>
<keyword evidence="2" id="KW-1185">Reference proteome</keyword>